<proteinExistence type="predicted"/>
<evidence type="ECO:0000256" key="1">
    <source>
        <dbReference type="SAM" id="Coils"/>
    </source>
</evidence>
<feature type="region of interest" description="Disordered" evidence="2">
    <location>
        <begin position="461"/>
        <end position="600"/>
    </location>
</feature>
<feature type="compositionally biased region" description="Basic and acidic residues" evidence="2">
    <location>
        <begin position="675"/>
        <end position="686"/>
    </location>
</feature>
<accession>A0A8B6DP85</accession>
<feature type="compositionally biased region" description="Polar residues" evidence="2">
    <location>
        <begin position="589"/>
        <end position="599"/>
    </location>
</feature>
<feature type="compositionally biased region" description="Basic residues" evidence="2">
    <location>
        <begin position="533"/>
        <end position="544"/>
    </location>
</feature>
<feature type="compositionally biased region" description="Basic and acidic residues" evidence="2">
    <location>
        <begin position="762"/>
        <end position="801"/>
    </location>
</feature>
<feature type="region of interest" description="Disordered" evidence="2">
    <location>
        <begin position="1321"/>
        <end position="1372"/>
    </location>
</feature>
<feature type="compositionally biased region" description="Polar residues" evidence="2">
    <location>
        <begin position="1629"/>
        <end position="1642"/>
    </location>
</feature>
<feature type="compositionally biased region" description="Basic residues" evidence="2">
    <location>
        <begin position="552"/>
        <end position="563"/>
    </location>
</feature>
<feature type="compositionally biased region" description="Polar residues" evidence="2">
    <location>
        <begin position="510"/>
        <end position="522"/>
    </location>
</feature>
<feature type="region of interest" description="Disordered" evidence="2">
    <location>
        <begin position="219"/>
        <end position="242"/>
    </location>
</feature>
<feature type="region of interest" description="Disordered" evidence="2">
    <location>
        <begin position="1661"/>
        <end position="1710"/>
    </location>
</feature>
<dbReference type="Proteomes" id="UP000596742">
    <property type="component" value="Unassembled WGS sequence"/>
</dbReference>
<feature type="compositionally biased region" description="Basic residues" evidence="2">
    <location>
        <begin position="264"/>
        <end position="275"/>
    </location>
</feature>
<feature type="compositionally biased region" description="Polar residues" evidence="2">
    <location>
        <begin position="45"/>
        <end position="54"/>
    </location>
</feature>
<dbReference type="OrthoDB" id="6135226at2759"/>
<feature type="compositionally biased region" description="Polar residues" evidence="2">
    <location>
        <begin position="397"/>
        <end position="418"/>
    </location>
</feature>
<evidence type="ECO:0000313" key="4">
    <source>
        <dbReference type="Proteomes" id="UP000596742"/>
    </source>
</evidence>
<organism evidence="3 4">
    <name type="scientific">Mytilus galloprovincialis</name>
    <name type="common">Mediterranean mussel</name>
    <dbReference type="NCBI Taxonomy" id="29158"/>
    <lineage>
        <taxon>Eukaryota</taxon>
        <taxon>Metazoa</taxon>
        <taxon>Spiralia</taxon>
        <taxon>Lophotrochozoa</taxon>
        <taxon>Mollusca</taxon>
        <taxon>Bivalvia</taxon>
        <taxon>Autobranchia</taxon>
        <taxon>Pteriomorphia</taxon>
        <taxon>Mytilida</taxon>
        <taxon>Mytiloidea</taxon>
        <taxon>Mytilidae</taxon>
        <taxon>Mytilinae</taxon>
        <taxon>Mytilus</taxon>
    </lineage>
</organism>
<evidence type="ECO:0000256" key="2">
    <source>
        <dbReference type="SAM" id="MobiDB-lite"/>
    </source>
</evidence>
<feature type="region of interest" description="Disordered" evidence="2">
    <location>
        <begin position="254"/>
        <end position="320"/>
    </location>
</feature>
<feature type="coiled-coil region" evidence="1">
    <location>
        <begin position="966"/>
        <end position="1007"/>
    </location>
</feature>
<feature type="compositionally biased region" description="Basic and acidic residues" evidence="2">
    <location>
        <begin position="91"/>
        <end position="115"/>
    </location>
</feature>
<name>A0A8B6DP85_MYTGA</name>
<feature type="compositionally biased region" description="Basic and acidic residues" evidence="2">
    <location>
        <begin position="55"/>
        <end position="71"/>
    </location>
</feature>
<keyword evidence="4" id="KW-1185">Reference proteome</keyword>
<feature type="region of interest" description="Disordered" evidence="2">
    <location>
        <begin position="1460"/>
        <end position="1507"/>
    </location>
</feature>
<feature type="region of interest" description="Disordered" evidence="2">
    <location>
        <begin position="1201"/>
        <end position="1237"/>
    </location>
</feature>
<feature type="compositionally biased region" description="Low complexity" evidence="2">
    <location>
        <begin position="1803"/>
        <end position="1813"/>
    </location>
</feature>
<feature type="region of interest" description="Disordered" evidence="2">
    <location>
        <begin position="45"/>
        <end position="71"/>
    </location>
</feature>
<sequence length="1916" mass="216596">MAAKKPPDEDNREHLYVSVEQTERKVIPSVQLERREIKMTFSPFDQSLSSAVTDTDQRKDSDAERIVGKEYPKALGAEGSVVVSKVIDIQGHGKEKKERSDDQSDQESRSRFPLKIEDGQHENVLEFFEEQGKTFQEQAKSLVPKVKKDRSTSPSHLRQSVGLDHLDNLVKLMEQLSTLKDENSKLKKKCDYLESTKTLLQAKSAVETEITIPSGYHSLPVKSKLKRSPKERSRTFRPRLPSAEDIDVLDSCESLESSSDTSPKRPKHAQIHKRSFSTGSLEIPSDIMEQSGEDDSQEGIYHTNGKMDRKMSKSPAAKRKSKISNWTWIKKVLSTKKLPEDIGFSFKSLGKIGGNVRAGSTKELSVPVTSIENRSVDSGVGSGVEADTGEGQRKSTGEVTLSNAQQGGESGSSPTSKLNFADLDSEIWMGPPEWLEEHEDEMNLVDPVSIIENKEVIVLKSSAGKEENEDNLLQVPIPRRKSSPSLLEHENNSESEEKDLAEMEEYLNLRRSSSYKGRSSTGEVIHVPEIPKTPKKLHRSKLSKMKYMVSKHSVKRKLSKRSSAHSEADDLKVEGYDFDDEEGPLGRSTPKTSPLTLRQKSIDSKLPPTWISHMGTSIDVLSLMGGMSDEFSKKMQQWEDLKTKRSPSAVLKADSSDVSDGVFSSDSFGPVSPEFQKKMDDWERSKSIKSTSSKKLFLEEKSETDLPVSRDVSPDGTSTPLEISLQSINVDDMQKKLSDSFSRKMEEWERRKYRKDGTSPTLDRKDSGGRLIKKEDRQKSRKSKIEKDREKLGKMRGREMRRVEIEQQKLEKEKMKIEKERLRALEREARIEKMKGRLSQPDMDAKVKSPILAPLAEYKVTTDFARKLHEWEMRKGISSVSMATYYESQLRHADHLQQADYSGQKDSDDELAWNEPKKVKGEKPPPLTLQPCLDSPEETSPGARSSDASFDDNTSITMESMTENNIKSLETANVSLVEELHAKELEYEALQEEVQDLNEKVNSARVQHSKEIGGTTAQVPKLTQEMSSKLAELELKIHELQSFGDNLAQKMESAAMCKWQSIEGEEKVTTRLVELLEKMRLMLYKASQTEELTQKSSALYTFEKLYSQAMQLQVQLTNLRLSQLERNKEIVSMKRQLLLQEANNLLLQADIARRETELNWHKQHARKGTPIKRWNTYGGMESRVVEGQEAECIPPYKRFAKGRKEPTQPTIESDDVMDTPDSDEQHKESLDFQSVEPPESPIEIQHKSCIYLPMRQQQKRHKTQLHKELSLEIPFIDQEQEDAVRVLPDNARDRQVMKGEKGVEISLTIKLPTANINLPRDISQQELNVPRSTRQEDSDDSSRKAESEPKVHKSEAKFPELLIPRSKTKGKLEKENSMELSELELQIHAANETKDETKVKRESGISVGSDSVFVEGTPTEYKRMKIPVRVTKLSDDRPSPEAPHQEIHRETITLLPKLTKHSDDQQSQDAHQEIHRETITLSPKLCHRTLQRTSPTSPRNTAPVSDKTFNWPKVRTVSYTGHRIKPADELLEESKRYRKGHSAYMSRILQKYKTDESRKFLMERQKSHDKENIAEGYVQAIVKRLSREGTPDILVTGDSTPKHYVSYRSDSPQGRSEFVQQIVKKLSSPADQPPQTRSQSSPLKDVTNGIPKKVKKLAEVFDSGSARNTPERALSDSESPHKTHIVTSKSKDRTSQSVSYDSSSSTSTLTSITGATEITYHPETSVSSSINYSSMPLLTVQEEDPTDLQQSYRERAATTTTCDSAADQGVKSPMEKQEVLVTIQPWNKSRSTSQQIFHHHEGSPSTSQASSSKHSTEVKLHIGQKPGKVKKETIGALCQQSMLSFDLGLSLQASEQIQGRKDSEADSGYSGKSPRPLSSGSEGEPTSSSEEKRKSKSKFFEVHWFHKPKKFFKVSK</sequence>
<feature type="compositionally biased region" description="Basic and acidic residues" evidence="2">
    <location>
        <begin position="564"/>
        <end position="575"/>
    </location>
</feature>
<feature type="region of interest" description="Disordered" evidence="2">
    <location>
        <begin position="1790"/>
        <end position="1826"/>
    </location>
</feature>
<feature type="compositionally biased region" description="Basic and acidic residues" evidence="2">
    <location>
        <begin position="1669"/>
        <end position="1681"/>
    </location>
</feature>
<feature type="coiled-coil region" evidence="1">
    <location>
        <begin position="1121"/>
        <end position="1155"/>
    </location>
</feature>
<feature type="compositionally biased region" description="Polar residues" evidence="2">
    <location>
        <begin position="1322"/>
        <end position="1332"/>
    </location>
</feature>
<feature type="region of interest" description="Disordered" evidence="2">
    <location>
        <begin position="376"/>
        <end position="419"/>
    </location>
</feature>
<feature type="compositionally biased region" description="Acidic residues" evidence="2">
    <location>
        <begin position="1212"/>
        <end position="1222"/>
    </location>
</feature>
<feature type="compositionally biased region" description="Polar residues" evidence="2">
    <location>
        <begin position="942"/>
        <end position="952"/>
    </location>
</feature>
<feature type="region of interest" description="Disordered" evidence="2">
    <location>
        <begin position="1592"/>
        <end position="1649"/>
    </location>
</feature>
<protein>
    <submittedName>
        <fullName evidence="3">Uncharacterized protein</fullName>
    </submittedName>
</protein>
<feature type="compositionally biased region" description="Low complexity" evidence="2">
    <location>
        <begin position="1878"/>
        <end position="1888"/>
    </location>
</feature>
<feature type="compositionally biased region" description="Basic and acidic residues" evidence="2">
    <location>
        <begin position="1460"/>
        <end position="1478"/>
    </location>
</feature>
<feature type="region of interest" description="Disordered" evidence="2">
    <location>
        <begin position="1856"/>
        <end position="1896"/>
    </location>
</feature>
<feature type="compositionally biased region" description="Low complexity" evidence="2">
    <location>
        <begin position="656"/>
        <end position="669"/>
    </location>
</feature>
<dbReference type="EMBL" id="UYJE01003758">
    <property type="protein sequence ID" value="VDI22195.1"/>
    <property type="molecule type" value="Genomic_DNA"/>
</dbReference>
<gene>
    <name evidence="3" type="ORF">MGAL_10B069708</name>
</gene>
<dbReference type="EMBL" id="UYJE01003758">
    <property type="protein sequence ID" value="VDI22194.1"/>
    <property type="molecule type" value="Genomic_DNA"/>
</dbReference>
<comment type="caution">
    <text evidence="3">The sequence shown here is derived from an EMBL/GenBank/DDBJ whole genome shotgun (WGS) entry which is preliminary data.</text>
</comment>
<feature type="compositionally biased region" description="Low complexity" evidence="2">
    <location>
        <begin position="1695"/>
        <end position="1710"/>
    </location>
</feature>
<feature type="region of interest" description="Disordered" evidence="2">
    <location>
        <begin position="915"/>
        <end position="952"/>
    </location>
</feature>
<feature type="region of interest" description="Disordered" evidence="2">
    <location>
        <begin position="638"/>
        <end position="723"/>
    </location>
</feature>
<feature type="coiled-coil region" evidence="1">
    <location>
        <begin position="169"/>
        <end position="196"/>
    </location>
</feature>
<reference evidence="3" key="1">
    <citation type="submission" date="2018-11" db="EMBL/GenBank/DDBJ databases">
        <authorList>
            <person name="Alioto T."/>
            <person name="Alioto T."/>
        </authorList>
    </citation>
    <scope>NUCLEOTIDE SEQUENCE</scope>
</reference>
<feature type="compositionally biased region" description="Basic and acidic residues" evidence="2">
    <location>
        <begin position="1333"/>
        <end position="1358"/>
    </location>
</feature>
<feature type="region of interest" description="Disordered" evidence="2">
    <location>
        <begin position="86"/>
        <end position="115"/>
    </location>
</feature>
<feature type="compositionally biased region" description="Acidic residues" evidence="2">
    <location>
        <begin position="493"/>
        <end position="505"/>
    </location>
</feature>
<feature type="region of interest" description="Disordered" evidence="2">
    <location>
        <begin position="745"/>
        <end position="801"/>
    </location>
</feature>
<keyword evidence="1" id="KW-0175">Coiled coil</keyword>
<evidence type="ECO:0000313" key="3">
    <source>
        <dbReference type="EMBL" id="VDI22195.1"/>
    </source>
</evidence>
<feature type="compositionally biased region" description="Polar residues" evidence="2">
    <location>
        <begin position="1491"/>
        <end position="1503"/>
    </location>
</feature>